<accession>A0ABQ9ID94</accession>
<dbReference type="Proteomes" id="UP001159363">
    <property type="component" value="Chromosome 2"/>
</dbReference>
<sequence>MPYPGFEPGASRTPDLWGTTGYATGGYEVHDLGYKVHDLGYEVHDLGYEVHYLGYAFVDNKGESNTWGSEASLCAALYPPRELTASSRLNGTRPPPAILIEERYRRQDCTPVQCFARRGDETVDAYVSVAPNVPTLLGARRAKFVQPDGHLNSADVRSMELMECSKLHKPLDRYRTAGDDIRMKAVSSRNVVHRAIFIIVRGWCVHKLYERRGAFNTRDVRSSHAQRDQVVLAGTRTCDIACGCMLSRAATSLLNNQYLTSGSNCMHVLLQVVYSPTHLKLRWYNQQTTPPPPARPTGFDSRRGRSLISVPPVLTFLRCSNLTSPHTPSNYLPPTWANQVRCGNNARQCSWSAGFLGDLRFSPPLHSSAALYSPRFTLIGFRDLNYDNLIKTIHYLRSTIAQERLSGLEILSIESDISRNLCFDAVVGQSPALFCFLIRPMRCHMRQPQQSPACGQLVVCSKTHELPHEATSTEPSLWSARGLQAQPVVSSWSAVRPRSCHMRQPQQSPACGQLVVCSKTQELPHEATSTEPGLWSARELQ</sequence>
<evidence type="ECO:0000313" key="2">
    <source>
        <dbReference type="Proteomes" id="UP001159363"/>
    </source>
</evidence>
<reference evidence="1 2" key="1">
    <citation type="submission" date="2023-02" db="EMBL/GenBank/DDBJ databases">
        <title>LHISI_Scaffold_Assembly.</title>
        <authorList>
            <person name="Stuart O.P."/>
            <person name="Cleave R."/>
            <person name="Magrath M.J.L."/>
            <person name="Mikheyev A.S."/>
        </authorList>
    </citation>
    <scope>NUCLEOTIDE SEQUENCE [LARGE SCALE GENOMIC DNA]</scope>
    <source>
        <strain evidence="1">Daus_M_001</strain>
        <tissue evidence="1">Leg muscle</tissue>
    </source>
</reference>
<evidence type="ECO:0000313" key="1">
    <source>
        <dbReference type="EMBL" id="KAJ8894649.1"/>
    </source>
</evidence>
<keyword evidence="2" id="KW-1185">Reference proteome</keyword>
<proteinExistence type="predicted"/>
<name>A0ABQ9ID94_9NEOP</name>
<comment type="caution">
    <text evidence="1">The sequence shown here is derived from an EMBL/GenBank/DDBJ whole genome shotgun (WGS) entry which is preliminary data.</text>
</comment>
<dbReference type="EMBL" id="JARBHB010000002">
    <property type="protein sequence ID" value="KAJ8894649.1"/>
    <property type="molecule type" value="Genomic_DNA"/>
</dbReference>
<gene>
    <name evidence="1" type="ORF">PR048_007313</name>
</gene>
<protein>
    <submittedName>
        <fullName evidence="1">Uncharacterized protein</fullName>
    </submittedName>
</protein>
<organism evidence="1 2">
    <name type="scientific">Dryococelus australis</name>
    <dbReference type="NCBI Taxonomy" id="614101"/>
    <lineage>
        <taxon>Eukaryota</taxon>
        <taxon>Metazoa</taxon>
        <taxon>Ecdysozoa</taxon>
        <taxon>Arthropoda</taxon>
        <taxon>Hexapoda</taxon>
        <taxon>Insecta</taxon>
        <taxon>Pterygota</taxon>
        <taxon>Neoptera</taxon>
        <taxon>Polyneoptera</taxon>
        <taxon>Phasmatodea</taxon>
        <taxon>Verophasmatodea</taxon>
        <taxon>Anareolatae</taxon>
        <taxon>Phasmatidae</taxon>
        <taxon>Eurycanthinae</taxon>
        <taxon>Dryococelus</taxon>
    </lineage>
</organism>